<feature type="region of interest" description="Disordered" evidence="1">
    <location>
        <begin position="1"/>
        <end position="24"/>
    </location>
</feature>
<feature type="domain" description="Peptidase C39" evidence="3">
    <location>
        <begin position="76"/>
        <end position="202"/>
    </location>
</feature>
<keyword evidence="2" id="KW-0812">Transmembrane</keyword>
<keyword evidence="2" id="KW-1133">Transmembrane helix</keyword>
<evidence type="ECO:0000313" key="4">
    <source>
        <dbReference type="EMBL" id="QYZ79402.1"/>
    </source>
</evidence>
<gene>
    <name evidence="4" type="ORF">E2N92_08145</name>
</gene>
<dbReference type="Gene3D" id="3.90.70.10">
    <property type="entry name" value="Cysteine proteinases"/>
    <property type="match status" value="1"/>
</dbReference>
<feature type="transmembrane region" description="Helical" evidence="2">
    <location>
        <begin position="30"/>
        <end position="49"/>
    </location>
</feature>
<evidence type="ECO:0000256" key="1">
    <source>
        <dbReference type="SAM" id="MobiDB-lite"/>
    </source>
</evidence>
<dbReference type="Proteomes" id="UP000826709">
    <property type="component" value="Chromosome"/>
</dbReference>
<evidence type="ECO:0000259" key="3">
    <source>
        <dbReference type="PROSITE" id="PS50990"/>
    </source>
</evidence>
<accession>A0A8G1A1E7</accession>
<keyword evidence="2" id="KW-0472">Membrane</keyword>
<protein>
    <recommendedName>
        <fullName evidence="3">Peptidase C39 domain-containing protein</fullName>
    </recommendedName>
</protein>
<dbReference type="GO" id="GO:0005524">
    <property type="term" value="F:ATP binding"/>
    <property type="evidence" value="ECO:0007669"/>
    <property type="project" value="InterPro"/>
</dbReference>
<reference evidence="4" key="2">
    <citation type="submission" date="2019-03" db="EMBL/GenBank/DDBJ databases">
        <authorList>
            <person name="Chen S.-C."/>
            <person name="Wu S.-Y."/>
            <person name="Lai M.-C."/>
        </authorList>
    </citation>
    <scope>NUCLEOTIDE SEQUENCE</scope>
    <source>
        <strain evidence="4">ML15</strain>
    </source>
</reference>
<evidence type="ECO:0000256" key="2">
    <source>
        <dbReference type="SAM" id="Phobius"/>
    </source>
</evidence>
<dbReference type="GO" id="GO:0008233">
    <property type="term" value="F:peptidase activity"/>
    <property type="evidence" value="ECO:0007669"/>
    <property type="project" value="InterPro"/>
</dbReference>
<dbReference type="KEGG" id="mfk:E2N92_08145"/>
<dbReference type="GO" id="GO:0016020">
    <property type="term" value="C:membrane"/>
    <property type="evidence" value="ECO:0007669"/>
    <property type="project" value="InterPro"/>
</dbReference>
<reference evidence="4" key="1">
    <citation type="journal article" date="2005" name="Int. J. Syst. Evol. Microbiol.">
        <title>Methanofollis formosanus sp. nov., isolated from a fish pond.</title>
        <authorList>
            <person name="Wu S.Y."/>
            <person name="Chen S.C."/>
            <person name="Lai M.C."/>
        </authorList>
    </citation>
    <scope>NUCLEOTIDE SEQUENCE</scope>
    <source>
        <strain evidence="4">ML15</strain>
    </source>
</reference>
<dbReference type="Pfam" id="PF03412">
    <property type="entry name" value="Peptidase_C39"/>
    <property type="match status" value="1"/>
</dbReference>
<organism evidence="4 5">
    <name type="scientific">Methanofollis formosanus</name>
    <dbReference type="NCBI Taxonomy" id="299308"/>
    <lineage>
        <taxon>Archaea</taxon>
        <taxon>Methanobacteriati</taxon>
        <taxon>Methanobacteriota</taxon>
        <taxon>Stenosarchaea group</taxon>
        <taxon>Methanomicrobia</taxon>
        <taxon>Methanomicrobiales</taxon>
        <taxon>Methanomicrobiaceae</taxon>
        <taxon>Methanofollis</taxon>
    </lineage>
</organism>
<dbReference type="InterPro" id="IPR005074">
    <property type="entry name" value="Peptidase_C39"/>
</dbReference>
<dbReference type="EMBL" id="CP037968">
    <property type="protein sequence ID" value="QYZ79402.1"/>
    <property type="molecule type" value="Genomic_DNA"/>
</dbReference>
<proteinExistence type="predicted"/>
<evidence type="ECO:0000313" key="5">
    <source>
        <dbReference type="Proteomes" id="UP000826709"/>
    </source>
</evidence>
<sequence length="209" mass="22493">MEKTYIKFQKSKLTSHPPLPSGGGRHTQKVLLTIVLLIGLTSAMIGMAVPCAFPDLFLQTHPTPGDELAGVPDVRQSNEDRSAAAALQAVMAFYGLDRGEQEWQEAIGPTKGVDEMTDAMAHAARTEGFEAEVEREIGTDELTALVMTGVPAIIPLNGEEYVVVVEIEDGGIVLEDPAVLGGRTHLKTEELIARWTDGTAVVIRSTTRD</sequence>
<dbReference type="AlphaFoldDB" id="A0A8G1A1E7"/>
<dbReference type="PROSITE" id="PS50990">
    <property type="entry name" value="PEPTIDASE_C39"/>
    <property type="match status" value="1"/>
</dbReference>
<name>A0A8G1A1E7_9EURY</name>
<keyword evidence="5" id="KW-1185">Reference proteome</keyword>
<dbReference type="GO" id="GO:0006508">
    <property type="term" value="P:proteolysis"/>
    <property type="evidence" value="ECO:0007669"/>
    <property type="project" value="InterPro"/>
</dbReference>
<dbReference type="RefSeq" id="WP_220680709.1">
    <property type="nucleotide sequence ID" value="NZ_CP037968.1"/>
</dbReference>